<proteinExistence type="predicted"/>
<evidence type="ECO:0000313" key="1">
    <source>
        <dbReference type="EMBL" id="JAD50463.1"/>
    </source>
</evidence>
<reference evidence="1" key="1">
    <citation type="submission" date="2014-09" db="EMBL/GenBank/DDBJ databases">
        <authorList>
            <person name="Magalhaes I.L.F."/>
            <person name="Oliveira U."/>
            <person name="Santos F.R."/>
            <person name="Vidigal T.H.D.A."/>
            <person name="Brescovit A.D."/>
            <person name="Santos A.J."/>
        </authorList>
    </citation>
    <scope>NUCLEOTIDE SEQUENCE</scope>
    <source>
        <tissue evidence="1">Shoot tissue taken approximately 20 cm above the soil surface</tissue>
    </source>
</reference>
<organism evidence="1">
    <name type="scientific">Arundo donax</name>
    <name type="common">Giant reed</name>
    <name type="synonym">Donax arundinaceus</name>
    <dbReference type="NCBI Taxonomy" id="35708"/>
    <lineage>
        <taxon>Eukaryota</taxon>
        <taxon>Viridiplantae</taxon>
        <taxon>Streptophyta</taxon>
        <taxon>Embryophyta</taxon>
        <taxon>Tracheophyta</taxon>
        <taxon>Spermatophyta</taxon>
        <taxon>Magnoliopsida</taxon>
        <taxon>Liliopsida</taxon>
        <taxon>Poales</taxon>
        <taxon>Poaceae</taxon>
        <taxon>PACMAD clade</taxon>
        <taxon>Arundinoideae</taxon>
        <taxon>Arundineae</taxon>
        <taxon>Arundo</taxon>
    </lineage>
</organism>
<sequence length="33" mass="3597">MLPSLGLPSLFSPCKWSILHLQRVTGCNSRAAI</sequence>
<accession>A0A0A9AKR5</accession>
<dbReference type="AlphaFoldDB" id="A0A0A9AKR5"/>
<dbReference type="EMBL" id="GBRH01247432">
    <property type="protein sequence ID" value="JAD50463.1"/>
    <property type="molecule type" value="Transcribed_RNA"/>
</dbReference>
<protein>
    <submittedName>
        <fullName evidence="1">Uncharacterized protein</fullName>
    </submittedName>
</protein>
<reference evidence="1" key="2">
    <citation type="journal article" date="2015" name="Data Brief">
        <title>Shoot transcriptome of the giant reed, Arundo donax.</title>
        <authorList>
            <person name="Barrero R.A."/>
            <person name="Guerrero F.D."/>
            <person name="Moolhuijzen P."/>
            <person name="Goolsby J.A."/>
            <person name="Tidwell J."/>
            <person name="Bellgard S.E."/>
            <person name="Bellgard M.I."/>
        </authorList>
    </citation>
    <scope>NUCLEOTIDE SEQUENCE</scope>
    <source>
        <tissue evidence="1">Shoot tissue taken approximately 20 cm above the soil surface</tissue>
    </source>
</reference>
<name>A0A0A9AKR5_ARUDO</name>